<reference evidence="1" key="1">
    <citation type="journal article" date="2015" name="Nature">
        <title>Complex archaea that bridge the gap between prokaryotes and eukaryotes.</title>
        <authorList>
            <person name="Spang A."/>
            <person name="Saw J.H."/>
            <person name="Jorgensen S.L."/>
            <person name="Zaremba-Niedzwiedzka K."/>
            <person name="Martijn J."/>
            <person name="Lind A.E."/>
            <person name="van Eijk R."/>
            <person name="Schleper C."/>
            <person name="Guy L."/>
            <person name="Ettema T.J."/>
        </authorList>
    </citation>
    <scope>NUCLEOTIDE SEQUENCE</scope>
</reference>
<accession>A0A0F9HF78</accession>
<organism evidence="1">
    <name type="scientific">marine sediment metagenome</name>
    <dbReference type="NCBI Taxonomy" id="412755"/>
    <lineage>
        <taxon>unclassified sequences</taxon>
        <taxon>metagenomes</taxon>
        <taxon>ecological metagenomes</taxon>
    </lineage>
</organism>
<name>A0A0F9HF78_9ZZZZ</name>
<sequence>MSARRKTKAKKATVVASIRPRYRCRGPRVKEDSIERKGCGATLDKIIDKVKADGEDHAIECPKCGNLSSVRKTPVEELQAAAAEG</sequence>
<comment type="caution">
    <text evidence="1">The sequence shown here is derived from an EMBL/GenBank/DDBJ whole genome shotgun (WGS) entry which is preliminary data.</text>
</comment>
<evidence type="ECO:0000313" key="1">
    <source>
        <dbReference type="EMBL" id="KKM01802.1"/>
    </source>
</evidence>
<gene>
    <name evidence="1" type="ORF">LCGC14_1790780</name>
</gene>
<protein>
    <submittedName>
        <fullName evidence="1">Uncharacterized protein</fullName>
    </submittedName>
</protein>
<proteinExistence type="predicted"/>
<dbReference type="EMBL" id="LAZR01017098">
    <property type="protein sequence ID" value="KKM01802.1"/>
    <property type="molecule type" value="Genomic_DNA"/>
</dbReference>
<dbReference type="AlphaFoldDB" id="A0A0F9HF78"/>